<dbReference type="InterPro" id="IPR056529">
    <property type="entry name" value="HVO_2928_N"/>
</dbReference>
<dbReference type="PANTHER" id="PTHR34236">
    <property type="entry name" value="DIMETHYL SULFOXIDE REDUCTASE TRANSCRIPTIONAL ACTIVATOR"/>
    <property type="match status" value="1"/>
</dbReference>
<evidence type="ECO:0000259" key="4">
    <source>
        <dbReference type="Pfam" id="PF24281"/>
    </source>
</evidence>
<name>A0A1I0QSN4_9EURY</name>
<organism evidence="5 6">
    <name type="scientific">Natrinema salifodinae</name>
    <dbReference type="NCBI Taxonomy" id="1202768"/>
    <lineage>
        <taxon>Archaea</taxon>
        <taxon>Methanobacteriati</taxon>
        <taxon>Methanobacteriota</taxon>
        <taxon>Stenosarchaea group</taxon>
        <taxon>Halobacteria</taxon>
        <taxon>Halobacteriales</taxon>
        <taxon>Natrialbaceae</taxon>
        <taxon>Natrinema</taxon>
    </lineage>
</organism>
<evidence type="ECO:0000313" key="5">
    <source>
        <dbReference type="EMBL" id="SEW30571.1"/>
    </source>
</evidence>
<keyword evidence="1" id="KW-0805">Transcription regulation</keyword>
<dbReference type="Pfam" id="PF04967">
    <property type="entry name" value="HTH_10"/>
    <property type="match status" value="1"/>
</dbReference>
<feature type="domain" description="HTH bat-type" evidence="3">
    <location>
        <begin position="183"/>
        <end position="231"/>
    </location>
</feature>
<dbReference type="InterPro" id="IPR007050">
    <property type="entry name" value="HTH_bacterioopsin"/>
</dbReference>
<feature type="domain" description="HVO-2928 N-terminal" evidence="4">
    <location>
        <begin position="3"/>
        <end position="170"/>
    </location>
</feature>
<dbReference type="AlphaFoldDB" id="A0A1I0QSN4"/>
<reference evidence="6" key="1">
    <citation type="submission" date="2016-10" db="EMBL/GenBank/DDBJ databases">
        <authorList>
            <person name="Varghese N."/>
        </authorList>
    </citation>
    <scope>NUCLEOTIDE SEQUENCE [LARGE SCALE GENOMIC DNA]</scope>
    <source>
        <strain evidence="6">CGMCC 1.12284</strain>
    </source>
</reference>
<evidence type="ECO:0000313" key="6">
    <source>
        <dbReference type="Proteomes" id="UP000183275"/>
    </source>
</evidence>
<protein>
    <submittedName>
        <fullName evidence="5">HTH DNA binding domain-containing protein</fullName>
    </submittedName>
</protein>
<evidence type="ECO:0000259" key="3">
    <source>
        <dbReference type="Pfam" id="PF04967"/>
    </source>
</evidence>
<keyword evidence="2" id="KW-0804">Transcription</keyword>
<dbReference type="InterPro" id="IPR013324">
    <property type="entry name" value="RNA_pol_sigma_r3/r4-like"/>
</dbReference>
<evidence type="ECO:0000256" key="1">
    <source>
        <dbReference type="ARBA" id="ARBA00023015"/>
    </source>
</evidence>
<dbReference type="RefSeq" id="WP_049989172.1">
    <property type="nucleotide sequence ID" value="NZ_FOIS01000005.1"/>
</dbReference>
<accession>A0A1I0QSN4</accession>
<dbReference type="OrthoDB" id="198846at2157"/>
<dbReference type="EMBL" id="FOIS01000005">
    <property type="protein sequence ID" value="SEW30571.1"/>
    <property type="molecule type" value="Genomic_DNA"/>
</dbReference>
<dbReference type="Gene3D" id="1.10.10.10">
    <property type="entry name" value="Winged helix-like DNA-binding domain superfamily/Winged helix DNA-binding domain"/>
    <property type="match status" value="1"/>
</dbReference>
<dbReference type="SUPFAM" id="SSF88659">
    <property type="entry name" value="Sigma3 and sigma4 domains of RNA polymerase sigma factors"/>
    <property type="match status" value="1"/>
</dbReference>
<proteinExistence type="predicted"/>
<dbReference type="PANTHER" id="PTHR34236:SF1">
    <property type="entry name" value="DIMETHYL SULFOXIDE REDUCTASE TRANSCRIPTIONAL ACTIVATOR"/>
    <property type="match status" value="1"/>
</dbReference>
<dbReference type="Proteomes" id="UP000183275">
    <property type="component" value="Unassembled WGS sequence"/>
</dbReference>
<dbReference type="eggNOG" id="arCOG02274">
    <property type="taxonomic scope" value="Archaea"/>
</dbReference>
<sequence length="252" mass="28616">MQEFAFTVTYESGADDLMDVFIGHSGLYSRTVSCHASTETMWRVDEVTGPREALSAYDRRIENLSRCSNLRGMGGCRLDWTHEVLSEGPTSRVIYSRQSEGDGCRSIPYLAAKHLDDGVLCRAEQHGNEYRWRLLAEDEASLSPIYDDLSDNLRDGLDLEFERLDHSPTWHTDRVSGADLPYQQRQALELAAEYGYYESPRRCSLQEIAEAEGIPISTFQYRITRAEAWLVTTFLSNEPLDRSRSPDIAGDD</sequence>
<dbReference type="Pfam" id="PF24281">
    <property type="entry name" value="HVO_2928_N"/>
    <property type="match status" value="1"/>
</dbReference>
<evidence type="ECO:0000256" key="2">
    <source>
        <dbReference type="ARBA" id="ARBA00023163"/>
    </source>
</evidence>
<keyword evidence="6" id="KW-1185">Reference proteome</keyword>
<dbReference type="InterPro" id="IPR036388">
    <property type="entry name" value="WH-like_DNA-bd_sf"/>
</dbReference>
<gene>
    <name evidence="5" type="ORF">SAMN05216285_3871</name>
</gene>